<dbReference type="CDD" id="cd09019">
    <property type="entry name" value="galactose_mutarotase_like"/>
    <property type="match status" value="1"/>
</dbReference>
<sequence length="384" mass="42204">MLCLSLVFLCTLLPHGAPQVLTDPFEIVNLTAPDGSVMANFIPLGAAATNLWVKDKNGRFRDILLGYDNLTMYETDSNHPNFGPVVGRYANRIRNGTFTIPISKDASGPNKFQVPKNENNGTNSLHGGYFGYDRRTWSVAKRTSSVVTFTLVDPAGEQGFPGTVIAAVTYELKAKATWKISMEAVATEKTPIMLSGHHYWNLEAYEETSDLDGHFAQFDASRVIATDGHLIPTGDLLDAPGTPLDFRVAKSIGVSINTTDGKDYCGTGCVGFDNCWIYDGNDGHRPAFSVWSINSGIRIDVVTNQPALQVYTCNGIFNASQPISRKASHGGPSLFYERHSCLVVEQESWIDAINNPEFGVNQIYEPGRPYSWESTYTFSVQEFS</sequence>
<evidence type="ECO:0000313" key="6">
    <source>
        <dbReference type="Proteomes" id="UP000218334"/>
    </source>
</evidence>
<feature type="signal peptide" evidence="4">
    <location>
        <begin position="1"/>
        <end position="22"/>
    </location>
</feature>
<organism evidence="5 6">
    <name type="scientific">Armillaria solidipes</name>
    <dbReference type="NCBI Taxonomy" id="1076256"/>
    <lineage>
        <taxon>Eukaryota</taxon>
        <taxon>Fungi</taxon>
        <taxon>Dikarya</taxon>
        <taxon>Basidiomycota</taxon>
        <taxon>Agaricomycotina</taxon>
        <taxon>Agaricomycetes</taxon>
        <taxon>Agaricomycetidae</taxon>
        <taxon>Agaricales</taxon>
        <taxon>Marasmiineae</taxon>
        <taxon>Physalacriaceae</taxon>
        <taxon>Armillaria</taxon>
    </lineage>
</organism>
<feature type="chain" id="PRO_5013594712" evidence="4">
    <location>
        <begin position="23"/>
        <end position="384"/>
    </location>
</feature>
<dbReference type="InterPro" id="IPR047215">
    <property type="entry name" value="Galactose_mutarotase-like"/>
</dbReference>
<dbReference type="EMBL" id="KZ293421">
    <property type="protein sequence ID" value="PBK72747.1"/>
    <property type="molecule type" value="Genomic_DNA"/>
</dbReference>
<dbReference type="SUPFAM" id="SSF74650">
    <property type="entry name" value="Galactose mutarotase-like"/>
    <property type="match status" value="1"/>
</dbReference>
<keyword evidence="6" id="KW-1185">Reference proteome</keyword>
<evidence type="ECO:0000256" key="1">
    <source>
        <dbReference type="ARBA" id="ARBA00006206"/>
    </source>
</evidence>
<keyword evidence="4" id="KW-0732">Signal</keyword>
<dbReference type="InterPro" id="IPR008183">
    <property type="entry name" value="Aldose_1/G6P_1-epimerase"/>
</dbReference>
<keyword evidence="3" id="KW-0119">Carbohydrate metabolism</keyword>
<dbReference type="GO" id="GO:0004034">
    <property type="term" value="F:aldose 1-epimerase activity"/>
    <property type="evidence" value="ECO:0007669"/>
    <property type="project" value="TreeGrafter"/>
</dbReference>
<accession>A0A2H3C7H4</accession>
<dbReference type="GO" id="GO:0033499">
    <property type="term" value="P:galactose catabolic process via UDP-galactose, Leloir pathway"/>
    <property type="evidence" value="ECO:0007669"/>
    <property type="project" value="TreeGrafter"/>
</dbReference>
<comment type="similarity">
    <text evidence="1">Belongs to the aldose epimerase family.</text>
</comment>
<name>A0A2H3C7H4_9AGAR</name>
<evidence type="ECO:0000256" key="3">
    <source>
        <dbReference type="ARBA" id="ARBA00023277"/>
    </source>
</evidence>
<evidence type="ECO:0000256" key="4">
    <source>
        <dbReference type="SAM" id="SignalP"/>
    </source>
</evidence>
<reference evidence="6" key="1">
    <citation type="journal article" date="2017" name="Nat. Ecol. Evol.">
        <title>Genome expansion and lineage-specific genetic innovations in the forest pathogenic fungi Armillaria.</title>
        <authorList>
            <person name="Sipos G."/>
            <person name="Prasanna A.N."/>
            <person name="Walter M.C."/>
            <person name="O'Connor E."/>
            <person name="Balint B."/>
            <person name="Krizsan K."/>
            <person name="Kiss B."/>
            <person name="Hess J."/>
            <person name="Varga T."/>
            <person name="Slot J."/>
            <person name="Riley R."/>
            <person name="Boka B."/>
            <person name="Rigling D."/>
            <person name="Barry K."/>
            <person name="Lee J."/>
            <person name="Mihaltcheva S."/>
            <person name="LaButti K."/>
            <person name="Lipzen A."/>
            <person name="Waldron R."/>
            <person name="Moloney N.M."/>
            <person name="Sperisen C."/>
            <person name="Kredics L."/>
            <person name="Vagvoelgyi C."/>
            <person name="Patrignani A."/>
            <person name="Fitzpatrick D."/>
            <person name="Nagy I."/>
            <person name="Doyle S."/>
            <person name="Anderson J.B."/>
            <person name="Grigoriev I.V."/>
            <person name="Gueldener U."/>
            <person name="Muensterkoetter M."/>
            <person name="Nagy L.G."/>
        </authorList>
    </citation>
    <scope>NUCLEOTIDE SEQUENCE [LARGE SCALE GENOMIC DNA]</scope>
    <source>
        <strain evidence="6">28-4</strain>
    </source>
</reference>
<dbReference type="Pfam" id="PF01263">
    <property type="entry name" value="Aldose_epim"/>
    <property type="match status" value="1"/>
</dbReference>
<dbReference type="PANTHER" id="PTHR10091">
    <property type="entry name" value="ALDOSE-1-EPIMERASE"/>
    <property type="match status" value="1"/>
</dbReference>
<protein>
    <submittedName>
        <fullName evidence="5">Galactose mutarotase-like protein</fullName>
    </submittedName>
</protein>
<dbReference type="GO" id="GO:0006006">
    <property type="term" value="P:glucose metabolic process"/>
    <property type="evidence" value="ECO:0007669"/>
    <property type="project" value="TreeGrafter"/>
</dbReference>
<dbReference type="InterPro" id="IPR011013">
    <property type="entry name" value="Gal_mutarotase_sf_dom"/>
</dbReference>
<dbReference type="STRING" id="1076256.A0A2H3C7H4"/>
<dbReference type="Proteomes" id="UP000218334">
    <property type="component" value="Unassembled WGS sequence"/>
</dbReference>
<gene>
    <name evidence="5" type="ORF">ARMSODRAFT_993999</name>
</gene>
<dbReference type="PANTHER" id="PTHR10091:SF6">
    <property type="entry name" value="1-EPIMERASE, PUTATIVE (AFU_ORTHOLOGUE AFUA_3G13240)-RELATED"/>
    <property type="match status" value="1"/>
</dbReference>
<proteinExistence type="inferred from homology"/>
<dbReference type="Gene3D" id="2.70.98.10">
    <property type="match status" value="1"/>
</dbReference>
<keyword evidence="2" id="KW-0413">Isomerase</keyword>
<dbReference type="InterPro" id="IPR014718">
    <property type="entry name" value="GH-type_carb-bd"/>
</dbReference>
<dbReference type="GO" id="GO:0030246">
    <property type="term" value="F:carbohydrate binding"/>
    <property type="evidence" value="ECO:0007669"/>
    <property type="project" value="InterPro"/>
</dbReference>
<evidence type="ECO:0000313" key="5">
    <source>
        <dbReference type="EMBL" id="PBK72747.1"/>
    </source>
</evidence>
<evidence type="ECO:0000256" key="2">
    <source>
        <dbReference type="ARBA" id="ARBA00023235"/>
    </source>
</evidence>
<dbReference type="AlphaFoldDB" id="A0A2H3C7H4"/>